<feature type="region of interest" description="Disordered" evidence="1">
    <location>
        <begin position="196"/>
        <end position="326"/>
    </location>
</feature>
<organism evidence="2 3">
    <name type="scientific">Pseudoclavibacter endophyticus</name>
    <dbReference type="NCBI Taxonomy" id="1778590"/>
    <lineage>
        <taxon>Bacteria</taxon>
        <taxon>Bacillati</taxon>
        <taxon>Actinomycetota</taxon>
        <taxon>Actinomycetes</taxon>
        <taxon>Micrococcales</taxon>
        <taxon>Microbacteriaceae</taxon>
        <taxon>Pseudoclavibacter</taxon>
    </lineage>
</organism>
<gene>
    <name evidence="2" type="ORF">F8O04_13065</name>
</gene>
<feature type="compositionally biased region" description="Basic residues" evidence="1">
    <location>
        <begin position="248"/>
        <end position="258"/>
    </location>
</feature>
<evidence type="ECO:0000256" key="1">
    <source>
        <dbReference type="SAM" id="MobiDB-lite"/>
    </source>
</evidence>
<feature type="compositionally biased region" description="Basic and acidic residues" evidence="1">
    <location>
        <begin position="94"/>
        <end position="109"/>
    </location>
</feature>
<reference evidence="2 3" key="1">
    <citation type="submission" date="2019-09" db="EMBL/GenBank/DDBJ databases">
        <title>Phylogeny of genus Pseudoclavibacter and closely related genus.</title>
        <authorList>
            <person name="Li Y."/>
        </authorList>
    </citation>
    <scope>NUCLEOTIDE SEQUENCE [LARGE SCALE GENOMIC DNA]</scope>
    <source>
        <strain evidence="2 3">EGI 60007</strain>
    </source>
</reference>
<feature type="compositionally biased region" description="Basic and acidic residues" evidence="1">
    <location>
        <begin position="59"/>
        <end position="79"/>
    </location>
</feature>
<proteinExistence type="predicted"/>
<dbReference type="RefSeq" id="WP_158029846.1">
    <property type="nucleotide sequence ID" value="NZ_BMHG01000002.1"/>
</dbReference>
<dbReference type="EMBL" id="WBJY01000004">
    <property type="protein sequence ID" value="KAB1646680.1"/>
    <property type="molecule type" value="Genomic_DNA"/>
</dbReference>
<protein>
    <submittedName>
        <fullName evidence="2">Uncharacterized protein</fullName>
    </submittedName>
</protein>
<name>A0A6H9WLS7_9MICO</name>
<feature type="compositionally biased region" description="Basic residues" evidence="1">
    <location>
        <begin position="80"/>
        <end position="93"/>
    </location>
</feature>
<comment type="caution">
    <text evidence="2">The sequence shown here is derived from an EMBL/GenBank/DDBJ whole genome shotgun (WGS) entry which is preliminary data.</text>
</comment>
<evidence type="ECO:0000313" key="3">
    <source>
        <dbReference type="Proteomes" id="UP000431744"/>
    </source>
</evidence>
<feature type="compositionally biased region" description="Low complexity" evidence="1">
    <location>
        <begin position="278"/>
        <end position="288"/>
    </location>
</feature>
<keyword evidence="3" id="KW-1185">Reference proteome</keyword>
<dbReference type="OrthoDB" id="5126544at2"/>
<feature type="region of interest" description="Disordered" evidence="1">
    <location>
        <begin position="51"/>
        <end position="131"/>
    </location>
</feature>
<feature type="region of interest" description="Disordered" evidence="1">
    <location>
        <begin position="1"/>
        <end position="22"/>
    </location>
</feature>
<accession>A0A6H9WLS7</accession>
<dbReference type="AlphaFoldDB" id="A0A6H9WLS7"/>
<dbReference type="Proteomes" id="UP000431744">
    <property type="component" value="Unassembled WGS sequence"/>
</dbReference>
<sequence>MGKKRDKAAPTDGAVATRTSMRKAARDAAREAIAAESRAIIDLVEAQALEAAAAAGGDADAKAPGKGKGGTDDSPEKPAKAKGKAGKKGKGRKKDKDTKDAASEADSEHPAATSGRADAAHDHDRVDDDDGTVDFRRLTTEIEGLVRLVERHRPEVRRAVFDSYVTAVIEFGATAKDLGLIDVHDRMLGAEDVDADGGESGAEAGDGDLVRDIVTGPRRRSFETPAAAASRGPVREADGLDRSAAAPKRARASVHRGRSGVSPVHAVADSSSADGPTADGPSADVPAADDARRDAGAPSSIRRRRGRTTGAPTLGDLAAADPPRNNDQRNLVIVQSHELAGTSATLDAVRADYERMGWRVPANLRASLRQSIRKGLLLLGDDGDSYRPA</sequence>
<evidence type="ECO:0000313" key="2">
    <source>
        <dbReference type="EMBL" id="KAB1646680.1"/>
    </source>
</evidence>